<feature type="domain" description="Mandelate racemase/muconate lactonizing enzyme C-terminal" evidence="6">
    <location>
        <begin position="141"/>
        <end position="239"/>
    </location>
</feature>
<dbReference type="Gene3D" id="3.20.20.120">
    <property type="entry name" value="Enolase-like C-terminal domain"/>
    <property type="match status" value="1"/>
</dbReference>
<evidence type="ECO:0000256" key="1">
    <source>
        <dbReference type="ARBA" id="ARBA00008031"/>
    </source>
</evidence>
<dbReference type="EC" id="5.1.1.-" evidence="5"/>
<name>A0ABX2ZYR9_9BACI</name>
<dbReference type="Pfam" id="PF02746">
    <property type="entry name" value="MR_MLE_N"/>
    <property type="match status" value="1"/>
</dbReference>
<dbReference type="CDD" id="cd03319">
    <property type="entry name" value="L-Ala-DL-Glu_epimerase"/>
    <property type="match status" value="1"/>
</dbReference>
<dbReference type="PANTHER" id="PTHR48073">
    <property type="entry name" value="O-SUCCINYLBENZOATE SYNTHASE-RELATED"/>
    <property type="match status" value="1"/>
</dbReference>
<dbReference type="SMART" id="SM00922">
    <property type="entry name" value="MR_MLE"/>
    <property type="match status" value="1"/>
</dbReference>
<evidence type="ECO:0000256" key="2">
    <source>
        <dbReference type="ARBA" id="ARBA00022723"/>
    </source>
</evidence>
<accession>A0ABX2ZYR9</accession>
<dbReference type="SUPFAM" id="SSF51604">
    <property type="entry name" value="Enolase C-terminal domain-like"/>
    <property type="match status" value="1"/>
</dbReference>
<keyword evidence="2 5" id="KW-0479">Metal-binding</keyword>
<dbReference type="SFLD" id="SFLDG00180">
    <property type="entry name" value="muconate_cycloisomerase"/>
    <property type="match status" value="1"/>
</dbReference>
<dbReference type="InterPro" id="IPR013341">
    <property type="entry name" value="Mandelate_racemase_N_dom"/>
</dbReference>
<evidence type="ECO:0000259" key="6">
    <source>
        <dbReference type="SMART" id="SM00922"/>
    </source>
</evidence>
<evidence type="ECO:0000313" key="7">
    <source>
        <dbReference type="EMBL" id="ODG92193.1"/>
    </source>
</evidence>
<organism evidence="7 8">
    <name type="scientific">Gottfriedia luciferensis</name>
    <dbReference type="NCBI Taxonomy" id="178774"/>
    <lineage>
        <taxon>Bacteria</taxon>
        <taxon>Bacillati</taxon>
        <taxon>Bacillota</taxon>
        <taxon>Bacilli</taxon>
        <taxon>Bacillales</taxon>
        <taxon>Bacillaceae</taxon>
        <taxon>Gottfriedia</taxon>
    </lineage>
</organism>
<dbReference type="Pfam" id="PF13378">
    <property type="entry name" value="MR_MLE_C"/>
    <property type="match status" value="1"/>
</dbReference>
<dbReference type="InterPro" id="IPR036849">
    <property type="entry name" value="Enolase-like_C_sf"/>
</dbReference>
<evidence type="ECO:0000256" key="4">
    <source>
        <dbReference type="ARBA" id="ARBA00023235"/>
    </source>
</evidence>
<comment type="caution">
    <text evidence="7">The sequence shown here is derived from an EMBL/GenBank/DDBJ whole genome shotgun (WGS) entry which is preliminary data.</text>
</comment>
<reference evidence="7 8" key="1">
    <citation type="submission" date="2016-07" db="EMBL/GenBank/DDBJ databases">
        <authorList>
            <person name="Townsley L."/>
            <person name="Shank E.A."/>
        </authorList>
    </citation>
    <scope>NUCLEOTIDE SEQUENCE [LARGE SCALE GENOMIC DNA]</scope>
    <source>
        <strain evidence="7 8">CH01</strain>
    </source>
</reference>
<gene>
    <name evidence="7" type="ORF">BED47_20620</name>
</gene>
<keyword evidence="8" id="KW-1185">Reference proteome</keyword>
<dbReference type="SFLD" id="SFLDF00009">
    <property type="entry name" value="o-succinylbenzoate_synthase"/>
    <property type="match status" value="1"/>
</dbReference>
<dbReference type="PANTHER" id="PTHR48073:SF2">
    <property type="entry name" value="O-SUCCINYLBENZOATE SYNTHASE"/>
    <property type="match status" value="1"/>
</dbReference>
<dbReference type="InterPro" id="IPR013342">
    <property type="entry name" value="Mandelate_racemase_C"/>
</dbReference>
<dbReference type="EMBL" id="MDKC01000010">
    <property type="protein sequence ID" value="ODG92193.1"/>
    <property type="molecule type" value="Genomic_DNA"/>
</dbReference>
<protein>
    <recommendedName>
        <fullName evidence="5">Dipeptide epimerase</fullName>
        <ecNumber evidence="5">5.1.1.-</ecNumber>
    </recommendedName>
</protein>
<comment type="similarity">
    <text evidence="1 5">Belongs to the mandelate racemase/muconate lactonizing enzyme family.</text>
</comment>
<dbReference type="SFLD" id="SFLDS00001">
    <property type="entry name" value="Enolase"/>
    <property type="match status" value="1"/>
</dbReference>
<sequence>MIIQSIQVQTEVFPLRKPFKTALRTATEIENVFVYVQLEDGIVGVGAAAPTLAITGESKESIEAILKTVLTPLLLGRDIRNINELSLIIERSCVANTSAKAAMEIALYDALCQHLNLPLYQYLGGRTNQLKNDMTVSVGTVDEMSHDASQIIKDGFSILKIKVGKDWTRDIERIMAIRERVGNDITLRVDANQGWTPRQAVSIIQELEQLNSKIELIEQPVQAGDIDGLKFVKQNVKTPIMADESLFSPQDAMRLIKEDAVDLLNIKLMKTGGIRRALQIADIAERANIPCMIGSMMETSVSVLAAAHIATAHPNIQKIDLDAPLWLKIQDFDGIEFNGDEVHLSSLPGLGLHRGFSKSLR</sequence>
<keyword evidence="3 5" id="KW-0460">Magnesium</keyword>
<comment type="cofactor">
    <cofactor evidence="5">
        <name>Mg(2+)</name>
        <dbReference type="ChEBI" id="CHEBI:18420"/>
    </cofactor>
    <text evidence="5">Binds 1 Mg(2+) ion per subunit.</text>
</comment>
<dbReference type="Proteomes" id="UP000094580">
    <property type="component" value="Unassembled WGS sequence"/>
</dbReference>
<proteinExistence type="inferred from homology"/>
<evidence type="ECO:0000313" key="8">
    <source>
        <dbReference type="Proteomes" id="UP000094580"/>
    </source>
</evidence>
<dbReference type="SUPFAM" id="SSF54826">
    <property type="entry name" value="Enolase N-terminal domain-like"/>
    <property type="match status" value="1"/>
</dbReference>
<keyword evidence="4 5" id="KW-0413">Isomerase</keyword>
<evidence type="ECO:0000256" key="5">
    <source>
        <dbReference type="RuleBase" id="RU366006"/>
    </source>
</evidence>
<dbReference type="RefSeq" id="WP_069033478.1">
    <property type="nucleotide sequence ID" value="NZ_MDKC01000010.1"/>
</dbReference>
<evidence type="ECO:0000256" key="3">
    <source>
        <dbReference type="ARBA" id="ARBA00022842"/>
    </source>
</evidence>
<dbReference type="InterPro" id="IPR029065">
    <property type="entry name" value="Enolase_C-like"/>
</dbReference>
<dbReference type="InterPro" id="IPR029017">
    <property type="entry name" value="Enolase-like_N"/>
</dbReference>
<dbReference type="Gene3D" id="3.30.390.10">
    <property type="entry name" value="Enolase-like, N-terminal domain"/>
    <property type="match status" value="1"/>
</dbReference>
<dbReference type="InterPro" id="IPR034603">
    <property type="entry name" value="Dipeptide_epimerase"/>
</dbReference>